<comment type="subcellular location">
    <subcellularLocation>
        <location evidence="1">Membrane</location>
    </subcellularLocation>
</comment>
<evidence type="ECO:0000256" key="1">
    <source>
        <dbReference type="ARBA" id="ARBA00004370"/>
    </source>
</evidence>
<dbReference type="SUPFAM" id="SSF53822">
    <property type="entry name" value="Periplasmic binding protein-like I"/>
    <property type="match status" value="1"/>
</dbReference>
<reference evidence="6" key="1">
    <citation type="submission" date="2019-09" db="EMBL/GenBank/DDBJ databases">
        <title>Draft genome information of white flower Hibiscus syriacus.</title>
        <authorList>
            <person name="Kim Y.-M."/>
        </authorList>
    </citation>
    <scope>NUCLEOTIDE SEQUENCE [LARGE SCALE GENOMIC DNA]</scope>
    <source>
        <strain evidence="6">YM2019G1</strain>
    </source>
</reference>
<dbReference type="PANTHER" id="PTHR34836:SF1">
    <property type="entry name" value="OS09G0428600 PROTEIN"/>
    <property type="match status" value="1"/>
</dbReference>
<gene>
    <name evidence="6" type="ORF">F3Y22_tig00110676pilonHSYRG00144</name>
</gene>
<keyword evidence="4" id="KW-0472">Membrane</keyword>
<dbReference type="PANTHER" id="PTHR34836">
    <property type="entry name" value="OS06G0188250 PROTEIN"/>
    <property type="match status" value="1"/>
</dbReference>
<feature type="domain" description="Receptor ligand binding region" evidence="5">
    <location>
        <begin position="106"/>
        <end position="365"/>
    </location>
</feature>
<evidence type="ECO:0000256" key="3">
    <source>
        <dbReference type="ARBA" id="ARBA00022989"/>
    </source>
</evidence>
<dbReference type="FunFam" id="3.40.50.2300:FF:000188">
    <property type="entry name" value="Glutamate receptor"/>
    <property type="match status" value="1"/>
</dbReference>
<keyword evidence="2" id="KW-0812">Transmembrane</keyword>
<dbReference type="InterPro" id="IPR015683">
    <property type="entry name" value="Ionotropic_Glu_rcpt"/>
</dbReference>
<dbReference type="Proteomes" id="UP000436088">
    <property type="component" value="Unassembled WGS sequence"/>
</dbReference>
<protein>
    <recommendedName>
        <fullName evidence="5">Receptor ligand binding region domain-containing protein</fullName>
    </recommendedName>
</protein>
<keyword evidence="7" id="KW-1185">Reference proteome</keyword>
<evidence type="ECO:0000313" key="6">
    <source>
        <dbReference type="EMBL" id="KAE8696159.1"/>
    </source>
</evidence>
<dbReference type="Pfam" id="PF01094">
    <property type="entry name" value="ANF_receptor"/>
    <property type="match status" value="1"/>
</dbReference>
<keyword evidence="3" id="KW-1133">Transmembrane helix</keyword>
<evidence type="ECO:0000259" key="5">
    <source>
        <dbReference type="Pfam" id="PF01094"/>
    </source>
</evidence>
<dbReference type="AlphaFoldDB" id="A0A6A2ZY73"/>
<evidence type="ECO:0000256" key="2">
    <source>
        <dbReference type="ARBA" id="ARBA00022692"/>
    </source>
</evidence>
<organism evidence="6 7">
    <name type="scientific">Hibiscus syriacus</name>
    <name type="common">Rose of Sharon</name>
    <dbReference type="NCBI Taxonomy" id="106335"/>
    <lineage>
        <taxon>Eukaryota</taxon>
        <taxon>Viridiplantae</taxon>
        <taxon>Streptophyta</taxon>
        <taxon>Embryophyta</taxon>
        <taxon>Tracheophyta</taxon>
        <taxon>Spermatophyta</taxon>
        <taxon>Magnoliopsida</taxon>
        <taxon>eudicotyledons</taxon>
        <taxon>Gunneridae</taxon>
        <taxon>Pentapetalae</taxon>
        <taxon>rosids</taxon>
        <taxon>malvids</taxon>
        <taxon>Malvales</taxon>
        <taxon>Malvaceae</taxon>
        <taxon>Malvoideae</taxon>
        <taxon>Hibiscus</taxon>
    </lineage>
</organism>
<sequence length="378" mass="42364">MTVSGKTRHRFRCRYTSMPSPTSSLSSSYRNPGGSVSSSSLYHHASYLRRGKLVLGIMDFKWTLVFVITLLNLQPSSANGNGTVERKVHVGFIVDTQSWMGKIVDSCISMALSDLYLRNNHYRTKLVVHTRDFHGDPFLVLSQALSLLQSVELDALIVAESSGGVKILAGLGSRVKIPIISLFAAAPSLSFSQHPYWIRIGEDESSQAKGIATIVEEFRWRSVIFIYEDNDSAREFLPDLITSFEETDTRIALHIALLTSSTDGDIIDQLKKLMDLHTSVYVVHTSPILASRLFLNAKWLGMIGKEYAWITTSMITNFVNSMDPSVIEAMQGVVRFKPYVPSSKAVRRFEIRWSKNIDGNQNLQEIELNVCMVYGPMI</sequence>
<dbReference type="Gene3D" id="3.40.50.2300">
    <property type="match status" value="1"/>
</dbReference>
<proteinExistence type="predicted"/>
<dbReference type="InterPro" id="IPR001828">
    <property type="entry name" value="ANF_lig-bd_rcpt"/>
</dbReference>
<comment type="caution">
    <text evidence="6">The sequence shown here is derived from an EMBL/GenBank/DDBJ whole genome shotgun (WGS) entry which is preliminary data.</text>
</comment>
<evidence type="ECO:0000256" key="4">
    <source>
        <dbReference type="ARBA" id="ARBA00023136"/>
    </source>
</evidence>
<evidence type="ECO:0000313" key="7">
    <source>
        <dbReference type="Proteomes" id="UP000436088"/>
    </source>
</evidence>
<dbReference type="EMBL" id="VEPZ02001069">
    <property type="protein sequence ID" value="KAE8696159.1"/>
    <property type="molecule type" value="Genomic_DNA"/>
</dbReference>
<dbReference type="GO" id="GO:0016020">
    <property type="term" value="C:membrane"/>
    <property type="evidence" value="ECO:0007669"/>
    <property type="project" value="UniProtKB-SubCell"/>
</dbReference>
<accession>A0A6A2ZY73</accession>
<name>A0A6A2ZY73_HIBSY</name>
<dbReference type="InterPro" id="IPR028082">
    <property type="entry name" value="Peripla_BP_I"/>
</dbReference>